<evidence type="ECO:0000313" key="2">
    <source>
        <dbReference type="Proteomes" id="UP000192368"/>
    </source>
</evidence>
<keyword evidence="2" id="KW-1185">Reference proteome</keyword>
<accession>A0A1W1V2V5</accession>
<dbReference type="AlphaFoldDB" id="A0A1W1V2V5"/>
<reference evidence="2" key="1">
    <citation type="submission" date="2017-04" db="EMBL/GenBank/DDBJ databases">
        <authorList>
            <person name="Varghese N."/>
            <person name="Submissions S."/>
        </authorList>
    </citation>
    <scope>NUCLEOTIDE SEQUENCE [LARGE SCALE GENOMIC DNA]</scope>
    <source>
        <strain evidence="2">DSM 20463</strain>
    </source>
</reference>
<evidence type="ECO:0008006" key="3">
    <source>
        <dbReference type="Google" id="ProtNLM"/>
    </source>
</evidence>
<dbReference type="EMBL" id="FWWR01000009">
    <property type="protein sequence ID" value="SMB87717.1"/>
    <property type="molecule type" value="Genomic_DNA"/>
</dbReference>
<dbReference type="SUPFAM" id="SSF102705">
    <property type="entry name" value="NIF3 (NGG1p interacting factor 3)-like"/>
    <property type="match status" value="1"/>
</dbReference>
<gene>
    <name evidence="1" type="ORF">SAMN00017477_1228</name>
</gene>
<sequence>MKEYIKVEVFIPEENLVELVNALNEKSILRDGHYDYVFATSHVTGHFRPIEGANPHIGEVGVVSEVKEVKVEFRIRATDMESVKDIIVKHHPYEEPVVNYIELL</sequence>
<dbReference type="RefSeq" id="WP_084230792.1">
    <property type="nucleotide sequence ID" value="NZ_FWWR01000009.1"/>
</dbReference>
<dbReference type="OrthoDB" id="1690807at2"/>
<dbReference type="STRING" id="573058.SAMN00017477_1228"/>
<dbReference type="Proteomes" id="UP000192368">
    <property type="component" value="Unassembled WGS sequence"/>
</dbReference>
<dbReference type="PANTHER" id="PTHR41774:SF1">
    <property type="entry name" value="NGG1P INTERACTING FACTOR NIF3"/>
    <property type="match status" value="1"/>
</dbReference>
<dbReference type="PANTHER" id="PTHR41774">
    <property type="match status" value="1"/>
</dbReference>
<dbReference type="InterPro" id="IPR015867">
    <property type="entry name" value="N-reg_PII/ATP_PRibTrfase_C"/>
</dbReference>
<name>A0A1W1V2V5_PEPAS</name>
<protein>
    <recommendedName>
        <fullName evidence="3">Cytochrome C biogenesis protein</fullName>
    </recommendedName>
</protein>
<dbReference type="InterPro" id="IPR036069">
    <property type="entry name" value="DUF34/NIF3_sf"/>
</dbReference>
<organism evidence="1 2">
    <name type="scientific">Peptoniphilus asaccharolyticus DSM 20463</name>
    <dbReference type="NCBI Taxonomy" id="573058"/>
    <lineage>
        <taxon>Bacteria</taxon>
        <taxon>Bacillati</taxon>
        <taxon>Bacillota</taxon>
        <taxon>Tissierellia</taxon>
        <taxon>Tissierellales</taxon>
        <taxon>Peptoniphilaceae</taxon>
        <taxon>Peptoniphilus</taxon>
    </lineage>
</organism>
<proteinExistence type="predicted"/>
<evidence type="ECO:0000313" key="1">
    <source>
        <dbReference type="EMBL" id="SMB87717.1"/>
    </source>
</evidence>
<dbReference type="Gene3D" id="3.30.70.120">
    <property type="match status" value="1"/>
</dbReference>